<reference evidence="3" key="1">
    <citation type="submission" date="2025-08" db="UniProtKB">
        <authorList>
            <consortium name="Ensembl"/>
        </authorList>
    </citation>
    <scope>IDENTIFICATION</scope>
</reference>
<dbReference type="GeneTree" id="ENSGT00940000159504"/>
<dbReference type="PANTHER" id="PTHR22897:SF6">
    <property type="entry name" value="SULFHYDRYL OXIDASE 1"/>
    <property type="match status" value="1"/>
</dbReference>
<dbReference type="Proteomes" id="UP000594220">
    <property type="component" value="Unplaced"/>
</dbReference>
<reference evidence="3" key="2">
    <citation type="submission" date="2025-09" db="UniProtKB">
        <authorList>
            <consortium name="Ensembl"/>
        </authorList>
    </citation>
    <scope>IDENTIFICATION</scope>
</reference>
<evidence type="ECO:0000256" key="1">
    <source>
        <dbReference type="SAM" id="SignalP"/>
    </source>
</evidence>
<dbReference type="PROSITE" id="PS51352">
    <property type="entry name" value="THIOREDOXIN_2"/>
    <property type="match status" value="1"/>
</dbReference>
<evidence type="ECO:0000259" key="2">
    <source>
        <dbReference type="PROSITE" id="PS51352"/>
    </source>
</evidence>
<dbReference type="OMA" id="PNCIHRI"/>
<feature type="signal peptide" evidence="1">
    <location>
        <begin position="1"/>
        <end position="28"/>
    </location>
</feature>
<feature type="domain" description="Thioredoxin" evidence="2">
    <location>
        <begin position="17"/>
        <end position="163"/>
    </location>
</feature>
<evidence type="ECO:0000313" key="4">
    <source>
        <dbReference type="Proteomes" id="UP000594220"/>
    </source>
</evidence>
<dbReference type="AlphaFoldDB" id="A0A7M4FAU0"/>
<proteinExistence type="predicted"/>
<evidence type="ECO:0000313" key="3">
    <source>
        <dbReference type="Ensembl" id="ENSCPRP00005021581.1"/>
    </source>
</evidence>
<dbReference type="GO" id="GO:0005615">
    <property type="term" value="C:extracellular space"/>
    <property type="evidence" value="ECO:0007669"/>
    <property type="project" value="TreeGrafter"/>
</dbReference>
<organism evidence="3 4">
    <name type="scientific">Crocodylus porosus</name>
    <name type="common">Saltwater crocodile</name>
    <name type="synonym">Estuarine crocodile</name>
    <dbReference type="NCBI Taxonomy" id="8502"/>
    <lineage>
        <taxon>Eukaryota</taxon>
        <taxon>Metazoa</taxon>
        <taxon>Chordata</taxon>
        <taxon>Craniata</taxon>
        <taxon>Vertebrata</taxon>
        <taxon>Euteleostomi</taxon>
        <taxon>Archelosauria</taxon>
        <taxon>Archosauria</taxon>
        <taxon>Crocodylia</taxon>
        <taxon>Longirostres</taxon>
        <taxon>Crocodylidae</taxon>
        <taxon>Crocodylus</taxon>
    </lineage>
</organism>
<dbReference type="InterPro" id="IPR036249">
    <property type="entry name" value="Thioredoxin-like_sf"/>
</dbReference>
<keyword evidence="4" id="KW-1185">Reference proteome</keyword>
<dbReference type="GO" id="GO:0016971">
    <property type="term" value="F:flavin-dependent sulfhydryl oxidase activity"/>
    <property type="evidence" value="ECO:0007669"/>
    <property type="project" value="InterPro"/>
</dbReference>
<keyword evidence="1" id="KW-0732">Signal</keyword>
<dbReference type="GO" id="GO:0003756">
    <property type="term" value="F:protein disulfide isomerase activity"/>
    <property type="evidence" value="ECO:0007669"/>
    <property type="project" value="TreeGrafter"/>
</dbReference>
<accession>A0A7M4FAU0</accession>
<dbReference type="Pfam" id="PF00085">
    <property type="entry name" value="Thioredoxin"/>
    <property type="match status" value="1"/>
</dbReference>
<dbReference type="InterPro" id="IPR013766">
    <property type="entry name" value="Thioredoxin_domain"/>
</dbReference>
<sequence>MMISKGPFHMARLLVLVLALARVPALLGAGLYSAADGLALLQADTLERSVLGSAGAWVVEFYASWCSDCVHFAPTWRTLAADVLAWRPAVAVGAVDCQNECKTKECGNFEVPGFPTLRVKSARPGHFGWRREGKTITKYLPFAKNCPNCIHRILGVEGTLRVI</sequence>
<dbReference type="Ensembl" id="ENSCPRT00005025216.1">
    <property type="protein sequence ID" value="ENSCPRP00005021581.1"/>
    <property type="gene ID" value="ENSCPRG00005015012.1"/>
</dbReference>
<dbReference type="GO" id="GO:0000139">
    <property type="term" value="C:Golgi membrane"/>
    <property type="evidence" value="ECO:0007669"/>
    <property type="project" value="TreeGrafter"/>
</dbReference>
<dbReference type="PANTHER" id="PTHR22897">
    <property type="entry name" value="QUIESCIN Q6-RELATED SULFHYDRYL OXIDASE"/>
    <property type="match status" value="1"/>
</dbReference>
<dbReference type="Gene3D" id="3.40.30.10">
    <property type="entry name" value="Glutaredoxin"/>
    <property type="match status" value="1"/>
</dbReference>
<dbReference type="GO" id="GO:0006457">
    <property type="term" value="P:protein folding"/>
    <property type="evidence" value="ECO:0007669"/>
    <property type="project" value="TreeGrafter"/>
</dbReference>
<feature type="chain" id="PRO_5046685698" description="Thioredoxin domain-containing protein" evidence="1">
    <location>
        <begin position="29"/>
        <end position="163"/>
    </location>
</feature>
<protein>
    <recommendedName>
        <fullName evidence="2">Thioredoxin domain-containing protein</fullName>
    </recommendedName>
</protein>
<dbReference type="SUPFAM" id="SSF52833">
    <property type="entry name" value="Thioredoxin-like"/>
    <property type="match status" value="1"/>
</dbReference>
<dbReference type="InterPro" id="IPR039798">
    <property type="entry name" value="Sulfhydryl_oxidase"/>
</dbReference>
<name>A0A7M4FAU0_CROPO</name>